<dbReference type="AlphaFoldDB" id="A0A832CXG7"/>
<dbReference type="EMBL" id="DSVI01000008">
    <property type="protein sequence ID" value="HGT47926.1"/>
    <property type="molecule type" value="Genomic_DNA"/>
</dbReference>
<evidence type="ECO:0000256" key="1">
    <source>
        <dbReference type="SAM" id="Phobius"/>
    </source>
</evidence>
<comment type="caution">
    <text evidence="2">The sequence shown here is derived from an EMBL/GenBank/DDBJ whole genome shotgun (WGS) entry which is preliminary data.</text>
</comment>
<evidence type="ECO:0000313" key="2">
    <source>
        <dbReference type="EMBL" id="HGT47926.1"/>
    </source>
</evidence>
<keyword evidence="1" id="KW-0812">Transmembrane</keyword>
<sequence>MKAIRKQNSKNIFFGLIAIFIFLFGTLSFPQVKQLKDFTKHKYAYENLSAAIKSDNDGVREDAIYLVGKYKLIDFEQDLLNQIEEEKNPDIKVLIGLALYRMESEKGMQKMLELSSKDRNDRVRRMSAAIYNEYLTSNSNRSVSR</sequence>
<accession>A0A832CXG7</accession>
<gene>
    <name evidence="2" type="ORF">ENS56_07820</name>
</gene>
<organism evidence="2">
    <name type="scientific">Ignavibacterium album</name>
    <dbReference type="NCBI Taxonomy" id="591197"/>
    <lineage>
        <taxon>Bacteria</taxon>
        <taxon>Pseudomonadati</taxon>
        <taxon>Ignavibacteriota</taxon>
        <taxon>Ignavibacteria</taxon>
        <taxon>Ignavibacteriales</taxon>
        <taxon>Ignavibacteriaceae</taxon>
        <taxon>Ignavibacterium</taxon>
    </lineage>
</organism>
<name>A0A832CXG7_9BACT</name>
<dbReference type="SUPFAM" id="SSF48371">
    <property type="entry name" value="ARM repeat"/>
    <property type="match status" value="1"/>
</dbReference>
<evidence type="ECO:0008006" key="3">
    <source>
        <dbReference type="Google" id="ProtNLM"/>
    </source>
</evidence>
<keyword evidence="1" id="KW-1133">Transmembrane helix</keyword>
<protein>
    <recommendedName>
        <fullName evidence="3">HEAT repeat domain-containing protein</fullName>
    </recommendedName>
</protein>
<keyword evidence="1" id="KW-0472">Membrane</keyword>
<feature type="transmembrane region" description="Helical" evidence="1">
    <location>
        <begin position="12"/>
        <end position="32"/>
    </location>
</feature>
<proteinExistence type="predicted"/>
<reference evidence="2" key="1">
    <citation type="journal article" date="2020" name="mSystems">
        <title>Genome- and Community-Level Interaction Insights into Carbon Utilization and Element Cycling Functions of Hydrothermarchaeota in Hydrothermal Sediment.</title>
        <authorList>
            <person name="Zhou Z."/>
            <person name="Liu Y."/>
            <person name="Xu W."/>
            <person name="Pan J."/>
            <person name="Luo Z.H."/>
            <person name="Li M."/>
        </authorList>
    </citation>
    <scope>NUCLEOTIDE SEQUENCE [LARGE SCALE GENOMIC DNA]</scope>
    <source>
        <strain evidence="2">SpSt-500</strain>
    </source>
</reference>
<dbReference type="InterPro" id="IPR016024">
    <property type="entry name" value="ARM-type_fold"/>
</dbReference>